<keyword evidence="2" id="KW-1185">Reference proteome</keyword>
<dbReference type="OrthoDB" id="16729at2759"/>
<dbReference type="PANTHER" id="PTHR28360">
    <property type="entry name" value="DYNACTIN SUBUNIT 3"/>
    <property type="match status" value="1"/>
</dbReference>
<comment type="caution">
    <text evidence="1">The sequence shown here is derived from an EMBL/GenBank/DDBJ whole genome shotgun (WGS) entry which is preliminary data.</text>
</comment>
<dbReference type="GO" id="GO:0005869">
    <property type="term" value="C:dynactin complex"/>
    <property type="evidence" value="ECO:0007669"/>
    <property type="project" value="InterPro"/>
</dbReference>
<evidence type="ECO:0000313" key="1">
    <source>
        <dbReference type="EMBL" id="CAG7838313.1"/>
    </source>
</evidence>
<dbReference type="PANTHER" id="PTHR28360:SF1">
    <property type="entry name" value="DYNACTIN SUBUNIT 3"/>
    <property type="match status" value="1"/>
</dbReference>
<reference evidence="1" key="1">
    <citation type="submission" date="2021-06" db="EMBL/GenBank/DDBJ databases">
        <authorList>
            <person name="Hodson N. C."/>
            <person name="Mongue J. A."/>
            <person name="Jaron S. K."/>
        </authorList>
    </citation>
    <scope>NUCLEOTIDE SEQUENCE</scope>
</reference>
<dbReference type="GO" id="GO:0061640">
    <property type="term" value="P:cytoskeleton-dependent cytokinesis"/>
    <property type="evidence" value="ECO:0007669"/>
    <property type="project" value="InterPro"/>
</dbReference>
<proteinExistence type="predicted"/>
<gene>
    <name evidence="1" type="ORF">AFUS01_LOCUS47296</name>
</gene>
<dbReference type="AlphaFoldDB" id="A0A8J2LUG2"/>
<dbReference type="Pfam" id="PF07426">
    <property type="entry name" value="Dynactin_p22"/>
    <property type="match status" value="1"/>
</dbReference>
<accession>A0A8J2LUG2</accession>
<sequence>MKDENAVISALEERITTLERQVFGDEIDSKVQQNRQVIEEIVQINSQILRSVASRESVAQLMKKVEDMIDFLDLEESSQLLGGEAKANAVLAAEPIIRQMYGIIKEISLDQVNEAINSEALRNLTSLSGQLAQLKMVQMEQKNDYDNFIRKIRAIEEATSILAANLPN</sequence>
<dbReference type="InterPro" id="IPR009991">
    <property type="entry name" value="DCTN3"/>
</dbReference>
<evidence type="ECO:0000313" key="2">
    <source>
        <dbReference type="Proteomes" id="UP000708208"/>
    </source>
</evidence>
<protein>
    <submittedName>
        <fullName evidence="1">Uncharacterized protein</fullName>
    </submittedName>
</protein>
<dbReference type="EMBL" id="CAJVCH010571703">
    <property type="protein sequence ID" value="CAG7838313.1"/>
    <property type="molecule type" value="Genomic_DNA"/>
</dbReference>
<name>A0A8J2LUG2_9HEXA</name>
<dbReference type="Proteomes" id="UP000708208">
    <property type="component" value="Unassembled WGS sequence"/>
</dbReference>
<organism evidence="1 2">
    <name type="scientific">Allacma fusca</name>
    <dbReference type="NCBI Taxonomy" id="39272"/>
    <lineage>
        <taxon>Eukaryota</taxon>
        <taxon>Metazoa</taxon>
        <taxon>Ecdysozoa</taxon>
        <taxon>Arthropoda</taxon>
        <taxon>Hexapoda</taxon>
        <taxon>Collembola</taxon>
        <taxon>Symphypleona</taxon>
        <taxon>Sminthuridae</taxon>
        <taxon>Allacma</taxon>
    </lineage>
</organism>